<proteinExistence type="evidence at transcript level"/>
<keyword evidence="9" id="KW-0492">Microsome</keyword>
<keyword evidence="11 15" id="KW-0408">Iron</keyword>
<evidence type="ECO:0000256" key="3">
    <source>
        <dbReference type="ARBA" id="ARBA00004406"/>
    </source>
</evidence>
<dbReference type="InterPro" id="IPR036396">
    <property type="entry name" value="Cyt_P450_sf"/>
</dbReference>
<evidence type="ECO:0000256" key="14">
    <source>
        <dbReference type="ARBA" id="ARBA00047827"/>
    </source>
</evidence>
<evidence type="ECO:0000256" key="9">
    <source>
        <dbReference type="ARBA" id="ARBA00022848"/>
    </source>
</evidence>
<evidence type="ECO:0000256" key="16">
    <source>
        <dbReference type="RuleBase" id="RU000461"/>
    </source>
</evidence>
<dbReference type="AlphaFoldDB" id="A1E5T6"/>
<sequence length="512" mass="58439">MYLLIALGVLLIILYLYGIKNHKYWEKKGVTYVKPIPFFGTNFRVFMQKISFSDQLYKYYQQFPNEKFVGIFLGDRIGLLLRDPELIKSVMSTDFHHFHRRGINSHKTVHEPLHKNLFTGDGDMWKLLRQRITPAFTSGKLKAMFPLIVERAERLQIIAATTAESQSEVDVRELMARFTTDFIGACGFGIDADTLNDEESTFRRLGKRIFTVTKRDGLVLMLKSIAPETFKYLHMLPPEVEKTTVGLVKSIMQQRNYKHSGRNDFIDLLLELKGKGKIVGESVEKRNSDGTPTIVEMELDDLLMAAQVFIFYAAGFETSSSTTSYTLHQLAFHPEEQKKCQDQIDEVLSRHGGKLSYDAIKEMTYLDMIFKESMRMYPSLGFLMRRCTQKYTLPGTNVTVDEDVVVLIPVHALHNDEKYFDEPEKFKPERFSPENIKNIPKYVYLPFGDGPRACIGERLGQMQSLAGLAAVLSKFSVAPSKNTLRHPITDPSSLIVQSIKGGLPLSLVARKF</sequence>
<evidence type="ECO:0000256" key="15">
    <source>
        <dbReference type="PIRSR" id="PIRSR602401-1"/>
    </source>
</evidence>
<comment type="catalytic activity">
    <reaction evidence="14">
        <text>an organic molecule + reduced [NADPH--hemoprotein reductase] + O2 = an alcohol + oxidized [NADPH--hemoprotein reductase] + H2O + H(+)</text>
        <dbReference type="Rhea" id="RHEA:17149"/>
        <dbReference type="Rhea" id="RHEA-COMP:11964"/>
        <dbReference type="Rhea" id="RHEA-COMP:11965"/>
        <dbReference type="ChEBI" id="CHEBI:15377"/>
        <dbReference type="ChEBI" id="CHEBI:15378"/>
        <dbReference type="ChEBI" id="CHEBI:15379"/>
        <dbReference type="ChEBI" id="CHEBI:30879"/>
        <dbReference type="ChEBI" id="CHEBI:57618"/>
        <dbReference type="ChEBI" id="CHEBI:58210"/>
        <dbReference type="ChEBI" id="CHEBI:142491"/>
        <dbReference type="EC" id="1.14.14.1"/>
    </reaction>
</comment>
<accession>A1E5T6</accession>
<evidence type="ECO:0000256" key="8">
    <source>
        <dbReference type="ARBA" id="ARBA00022824"/>
    </source>
</evidence>
<keyword evidence="8" id="KW-0256">Endoplasmic reticulum</keyword>
<keyword evidence="6 15" id="KW-0349">Heme</keyword>
<organism evidence="17">
    <name type="scientific">Depressaria pastinacella</name>
    <name type="common">Parsnip webworm moth</name>
    <name type="synonym">Depressaria radiella</name>
    <dbReference type="NCBI Taxonomy" id="58004"/>
    <lineage>
        <taxon>Eukaryota</taxon>
        <taxon>Metazoa</taxon>
        <taxon>Ecdysozoa</taxon>
        <taxon>Arthropoda</taxon>
        <taxon>Hexapoda</taxon>
        <taxon>Insecta</taxon>
        <taxon>Pterygota</taxon>
        <taxon>Neoptera</taxon>
        <taxon>Endopterygota</taxon>
        <taxon>Lepidoptera</taxon>
        <taxon>Glossata</taxon>
        <taxon>Ditrysia</taxon>
        <taxon>Gelechioidea</taxon>
        <taxon>Depressariidae</taxon>
        <taxon>Depressariinae</taxon>
        <taxon>Depressaria</taxon>
    </lineage>
</organism>
<comment type="cofactor">
    <cofactor evidence="1 15">
        <name>heme</name>
        <dbReference type="ChEBI" id="CHEBI:30413"/>
    </cofactor>
</comment>
<evidence type="ECO:0000256" key="5">
    <source>
        <dbReference type="ARBA" id="ARBA00012109"/>
    </source>
</evidence>
<reference evidence="17" key="1">
    <citation type="submission" date="2006-11" db="EMBL/GenBank/DDBJ databases">
        <title>Allelic variation in the Depressaria pastinacella CYP6AB3 protein enhances metabolism of plant allelochemicals by affecting interactions with cytochrome P450 reductase.</title>
        <authorList>
            <person name="Mao W."/>
            <person name="Rupasinghe S."/>
            <person name="Zangerl A."/>
            <person name="Berenbaum M.R."/>
            <person name="Schuler M.A."/>
        </authorList>
    </citation>
    <scope>NUCLEOTIDE SEQUENCE</scope>
</reference>
<evidence type="ECO:0000256" key="13">
    <source>
        <dbReference type="ARBA" id="ARBA00023136"/>
    </source>
</evidence>
<dbReference type="InterPro" id="IPR017972">
    <property type="entry name" value="Cyt_P450_CS"/>
</dbReference>
<comment type="subcellular location">
    <subcellularLocation>
        <location evidence="3">Endoplasmic reticulum membrane</location>
        <topology evidence="3">Peripheral membrane protein</topology>
    </subcellularLocation>
    <subcellularLocation>
        <location evidence="2">Microsome membrane</location>
        <topology evidence="2">Peripheral membrane protein</topology>
    </subcellularLocation>
</comment>
<dbReference type="Pfam" id="PF00067">
    <property type="entry name" value="p450"/>
    <property type="match status" value="1"/>
</dbReference>
<evidence type="ECO:0000256" key="10">
    <source>
        <dbReference type="ARBA" id="ARBA00023002"/>
    </source>
</evidence>
<keyword evidence="13" id="KW-0472">Membrane</keyword>
<evidence type="ECO:0000313" key="17">
    <source>
        <dbReference type="EMBL" id="ABL60877.1"/>
    </source>
</evidence>
<dbReference type="PANTHER" id="PTHR24292:SF54">
    <property type="entry name" value="CYP9F3-RELATED"/>
    <property type="match status" value="1"/>
</dbReference>
<dbReference type="GO" id="GO:0005789">
    <property type="term" value="C:endoplasmic reticulum membrane"/>
    <property type="evidence" value="ECO:0007669"/>
    <property type="project" value="UniProtKB-SubCell"/>
</dbReference>
<feature type="binding site" description="axial binding residue" evidence="15">
    <location>
        <position position="454"/>
    </location>
    <ligand>
        <name>heme</name>
        <dbReference type="ChEBI" id="CHEBI:30413"/>
    </ligand>
    <ligandPart>
        <name>Fe</name>
        <dbReference type="ChEBI" id="CHEBI:18248"/>
    </ligandPart>
</feature>
<evidence type="ECO:0000256" key="2">
    <source>
        <dbReference type="ARBA" id="ARBA00004174"/>
    </source>
</evidence>
<name>A1E5T6_DEPPA</name>
<protein>
    <recommendedName>
        <fullName evidence="5">unspecific monooxygenase</fullName>
        <ecNumber evidence="5">1.14.14.1</ecNumber>
    </recommendedName>
</protein>
<evidence type="ECO:0000256" key="6">
    <source>
        <dbReference type="ARBA" id="ARBA00022617"/>
    </source>
</evidence>
<dbReference type="PROSITE" id="PS00086">
    <property type="entry name" value="CYTOCHROME_P450"/>
    <property type="match status" value="1"/>
</dbReference>
<keyword evidence="7 15" id="KW-0479">Metal-binding</keyword>
<dbReference type="EC" id="1.14.14.1" evidence="5"/>
<keyword evidence="12 16" id="KW-0503">Monooxygenase</keyword>
<dbReference type="EMBL" id="EF111023">
    <property type="protein sequence ID" value="ABL60877.1"/>
    <property type="molecule type" value="mRNA"/>
</dbReference>
<dbReference type="PRINTS" id="PR00463">
    <property type="entry name" value="EP450I"/>
</dbReference>
<dbReference type="InterPro" id="IPR050476">
    <property type="entry name" value="Insect_CytP450_Detox"/>
</dbReference>
<comment type="similarity">
    <text evidence="4 16">Belongs to the cytochrome P450 family.</text>
</comment>
<dbReference type="CDD" id="cd11056">
    <property type="entry name" value="CYP6-like"/>
    <property type="match status" value="1"/>
</dbReference>
<dbReference type="GO" id="GO:0005506">
    <property type="term" value="F:iron ion binding"/>
    <property type="evidence" value="ECO:0007669"/>
    <property type="project" value="InterPro"/>
</dbReference>
<dbReference type="GO" id="GO:0016712">
    <property type="term" value="F:oxidoreductase activity, acting on paired donors, with incorporation or reduction of molecular oxygen, reduced flavin or flavoprotein as one donor, and incorporation of one atom of oxygen"/>
    <property type="evidence" value="ECO:0007669"/>
    <property type="project" value="UniProtKB-EC"/>
</dbReference>
<dbReference type="GO" id="GO:0020037">
    <property type="term" value="F:heme binding"/>
    <property type="evidence" value="ECO:0007669"/>
    <property type="project" value="InterPro"/>
</dbReference>
<dbReference type="PRINTS" id="PR00385">
    <property type="entry name" value="P450"/>
</dbReference>
<dbReference type="FunFam" id="1.10.630.10:FF:000042">
    <property type="entry name" value="Cytochrome P450"/>
    <property type="match status" value="1"/>
</dbReference>
<evidence type="ECO:0000256" key="1">
    <source>
        <dbReference type="ARBA" id="ARBA00001971"/>
    </source>
</evidence>
<dbReference type="InterPro" id="IPR001128">
    <property type="entry name" value="Cyt_P450"/>
</dbReference>
<dbReference type="Gene3D" id="1.10.630.10">
    <property type="entry name" value="Cytochrome P450"/>
    <property type="match status" value="1"/>
</dbReference>
<keyword evidence="10 16" id="KW-0560">Oxidoreductase</keyword>
<evidence type="ECO:0000256" key="4">
    <source>
        <dbReference type="ARBA" id="ARBA00010617"/>
    </source>
</evidence>
<evidence type="ECO:0000256" key="11">
    <source>
        <dbReference type="ARBA" id="ARBA00023004"/>
    </source>
</evidence>
<evidence type="ECO:0000256" key="12">
    <source>
        <dbReference type="ARBA" id="ARBA00023033"/>
    </source>
</evidence>
<evidence type="ECO:0000256" key="7">
    <source>
        <dbReference type="ARBA" id="ARBA00022723"/>
    </source>
</evidence>
<dbReference type="PANTHER" id="PTHR24292">
    <property type="entry name" value="CYTOCHROME P450"/>
    <property type="match status" value="1"/>
</dbReference>
<dbReference type="SUPFAM" id="SSF48264">
    <property type="entry name" value="Cytochrome P450"/>
    <property type="match status" value="1"/>
</dbReference>
<dbReference type="InterPro" id="IPR002401">
    <property type="entry name" value="Cyt_P450_E_grp-I"/>
</dbReference>